<accession>A0AAD6G070</accession>
<evidence type="ECO:0000313" key="3">
    <source>
        <dbReference type="EMBL" id="KAJ5439586.1"/>
    </source>
</evidence>
<sequence length="467" mass="51789">MAMQYFNQIKNRRRSSQIVIPPKPVLTAEDEAFLQKVTSDPEHRPSTAAQNESEGLTESSQKPTVDDGALDVPLPASPVEEFGKELGEEDRKAREQPKDIRTKSEPTKPHDAPVAEKKKRWSTMFWKKPTDTKKKKGTTPTDKSNAEASAPPSTTTAATDDGEEARKDQEDMTDILERLNLAADNNRVFSVSEETQELLRKFKLIFKDLINGVPAAYHDLEMLLTNGNRQLQDTYTKLPGFMQKLIEKLPEKWTESLAPEMLAAASERASRSGINMENVGKAAAVAAAEKAGLNVPSLKDLVSKPAAIVGMLRSIMQFLRARFPAVLGMNVLWSLALFILLFVLWYCHKRGREVRLENERLVTDEEIKKLNESSTEGQIRPTETLTTTAPQGASAEEVREGVKRVEEARASAVDVAAASDPEPETQKVNDETPQPAAFPTRSKSKLAIWTRSKPEPTSNNISPYPGT</sequence>
<dbReference type="RefSeq" id="XP_056762815.1">
    <property type="nucleotide sequence ID" value="XM_056913966.1"/>
</dbReference>
<name>A0AAD6G070_9EURO</name>
<feature type="compositionally biased region" description="Low complexity" evidence="1">
    <location>
        <begin position="138"/>
        <end position="159"/>
    </location>
</feature>
<proteinExistence type="predicted"/>
<evidence type="ECO:0000256" key="1">
    <source>
        <dbReference type="SAM" id="MobiDB-lite"/>
    </source>
</evidence>
<dbReference type="EMBL" id="JAPVEA010000008">
    <property type="protein sequence ID" value="KAJ5439586.1"/>
    <property type="molecule type" value="Genomic_DNA"/>
</dbReference>
<reference evidence="3" key="2">
    <citation type="journal article" date="2023" name="IMA Fungus">
        <title>Comparative genomic study of the Penicillium genus elucidates a diverse pangenome and 15 lateral gene transfer events.</title>
        <authorList>
            <person name="Petersen C."/>
            <person name="Sorensen T."/>
            <person name="Nielsen M.R."/>
            <person name="Sondergaard T.E."/>
            <person name="Sorensen J.L."/>
            <person name="Fitzpatrick D.A."/>
            <person name="Frisvad J.C."/>
            <person name="Nielsen K.L."/>
        </authorList>
    </citation>
    <scope>NUCLEOTIDE SEQUENCE</scope>
    <source>
        <strain evidence="3">IBT 16125</strain>
    </source>
</reference>
<feature type="compositionally biased region" description="Polar residues" evidence="1">
    <location>
        <begin position="47"/>
        <end position="63"/>
    </location>
</feature>
<feature type="region of interest" description="Disordered" evidence="1">
    <location>
        <begin position="371"/>
        <end position="467"/>
    </location>
</feature>
<keyword evidence="2" id="KW-1133">Transmembrane helix</keyword>
<reference evidence="3" key="1">
    <citation type="submission" date="2022-12" db="EMBL/GenBank/DDBJ databases">
        <authorList>
            <person name="Petersen C."/>
        </authorList>
    </citation>
    <scope>NUCLEOTIDE SEQUENCE</scope>
    <source>
        <strain evidence="3">IBT 16125</strain>
    </source>
</reference>
<evidence type="ECO:0000313" key="4">
    <source>
        <dbReference type="Proteomes" id="UP001213681"/>
    </source>
</evidence>
<keyword evidence="2" id="KW-0812">Transmembrane</keyword>
<organism evidence="3 4">
    <name type="scientific">Penicillium daleae</name>
    <dbReference type="NCBI Taxonomy" id="63821"/>
    <lineage>
        <taxon>Eukaryota</taxon>
        <taxon>Fungi</taxon>
        <taxon>Dikarya</taxon>
        <taxon>Ascomycota</taxon>
        <taxon>Pezizomycotina</taxon>
        <taxon>Eurotiomycetes</taxon>
        <taxon>Eurotiomycetidae</taxon>
        <taxon>Eurotiales</taxon>
        <taxon>Aspergillaceae</taxon>
        <taxon>Penicillium</taxon>
    </lineage>
</organism>
<dbReference type="Proteomes" id="UP001213681">
    <property type="component" value="Unassembled WGS sequence"/>
</dbReference>
<feature type="region of interest" description="Disordered" evidence="1">
    <location>
        <begin position="1"/>
        <end position="169"/>
    </location>
</feature>
<keyword evidence="2" id="KW-0472">Membrane</keyword>
<gene>
    <name evidence="3" type="ORF">N7458_010584</name>
</gene>
<feature type="compositionally biased region" description="Basic and acidic residues" evidence="1">
    <location>
        <begin position="396"/>
        <end position="409"/>
    </location>
</feature>
<keyword evidence="4" id="KW-1185">Reference proteome</keyword>
<dbReference type="AlphaFoldDB" id="A0AAD6G070"/>
<comment type="caution">
    <text evidence="3">The sequence shown here is derived from an EMBL/GenBank/DDBJ whole genome shotgun (WGS) entry which is preliminary data.</text>
</comment>
<feature type="compositionally biased region" description="Polar residues" evidence="1">
    <location>
        <begin position="455"/>
        <end position="467"/>
    </location>
</feature>
<feature type="compositionally biased region" description="Basic and acidic residues" evidence="1">
    <location>
        <begin position="81"/>
        <end position="116"/>
    </location>
</feature>
<evidence type="ECO:0000256" key="2">
    <source>
        <dbReference type="SAM" id="Phobius"/>
    </source>
</evidence>
<dbReference type="GeneID" id="81604209"/>
<feature type="transmembrane region" description="Helical" evidence="2">
    <location>
        <begin position="323"/>
        <end position="347"/>
    </location>
</feature>
<feature type="compositionally biased region" description="Polar residues" evidence="1">
    <location>
        <begin position="372"/>
        <end position="391"/>
    </location>
</feature>
<feature type="compositionally biased region" description="Low complexity" evidence="1">
    <location>
        <begin position="410"/>
        <end position="420"/>
    </location>
</feature>
<protein>
    <submittedName>
        <fullName evidence="3">Uncharacterized protein</fullName>
    </submittedName>
</protein>